<dbReference type="CDD" id="cd00146">
    <property type="entry name" value="PKD"/>
    <property type="match status" value="2"/>
</dbReference>
<accession>X1EFH4</accession>
<dbReference type="InterPro" id="IPR000601">
    <property type="entry name" value="PKD_dom"/>
</dbReference>
<feature type="domain" description="PKD" evidence="1">
    <location>
        <begin position="204"/>
        <end position="252"/>
    </location>
</feature>
<dbReference type="InterPro" id="IPR022409">
    <property type="entry name" value="PKD/Chitinase_dom"/>
</dbReference>
<organism evidence="2">
    <name type="scientific">marine sediment metagenome</name>
    <dbReference type="NCBI Taxonomy" id="412755"/>
    <lineage>
        <taxon>unclassified sequences</taxon>
        <taxon>metagenomes</taxon>
        <taxon>ecological metagenomes</taxon>
    </lineage>
</organism>
<dbReference type="Pfam" id="PF18911">
    <property type="entry name" value="PKD_4"/>
    <property type="match status" value="2"/>
</dbReference>
<sequence length="304" mass="33363">VIFTWDKLADCPGCTYNIWVGTHPDSVNIMSPMADKVTGFRYVIQPGNAYLNNRWKISGLPADTYYWSVQAIDLANTGGPWAEMDSIILTNVNPEFTFDTVCLGDTTRFIDLSVATDNVVGWKWNFDDGSTSTVQNPKHVYAIADTFNVSLWAYSESGDSSVQNHDVIVMATPVTDFSADIACLGTLTNFINNTNNNGLVISDWDWDFGDGNYSTVENPGTNGYLNSGEYIVKLIAIADNSCSDSIQKTITVAAYPSVAVTSSLPLEFCEGDSTILSVDYDGDLDIFSVSTFSSYDRVKLYLND</sequence>
<evidence type="ECO:0000313" key="2">
    <source>
        <dbReference type="EMBL" id="GAH32021.1"/>
    </source>
</evidence>
<protein>
    <recommendedName>
        <fullName evidence="1">PKD domain-containing protein</fullName>
    </recommendedName>
</protein>
<dbReference type="EMBL" id="BARU01010308">
    <property type="protein sequence ID" value="GAH32021.1"/>
    <property type="molecule type" value="Genomic_DNA"/>
</dbReference>
<dbReference type="Gene3D" id="2.60.40.10">
    <property type="entry name" value="Immunoglobulins"/>
    <property type="match status" value="3"/>
</dbReference>
<evidence type="ECO:0000259" key="1">
    <source>
        <dbReference type="PROSITE" id="PS50093"/>
    </source>
</evidence>
<dbReference type="SUPFAM" id="SSF49299">
    <property type="entry name" value="PKD domain"/>
    <property type="match status" value="2"/>
</dbReference>
<feature type="non-terminal residue" evidence="2">
    <location>
        <position position="304"/>
    </location>
</feature>
<feature type="domain" description="PKD" evidence="1">
    <location>
        <begin position="106"/>
        <end position="176"/>
    </location>
</feature>
<comment type="caution">
    <text evidence="2">The sequence shown here is derived from an EMBL/GenBank/DDBJ whole genome shotgun (WGS) entry which is preliminary data.</text>
</comment>
<reference evidence="2" key="1">
    <citation type="journal article" date="2014" name="Front. Microbiol.">
        <title>High frequency of phylogenetically diverse reductive dehalogenase-homologous genes in deep subseafloor sedimentary metagenomes.</title>
        <authorList>
            <person name="Kawai M."/>
            <person name="Futagami T."/>
            <person name="Toyoda A."/>
            <person name="Takaki Y."/>
            <person name="Nishi S."/>
            <person name="Hori S."/>
            <person name="Arai W."/>
            <person name="Tsubouchi T."/>
            <person name="Morono Y."/>
            <person name="Uchiyama I."/>
            <person name="Ito T."/>
            <person name="Fujiyama A."/>
            <person name="Inagaki F."/>
            <person name="Takami H."/>
        </authorList>
    </citation>
    <scope>NUCLEOTIDE SEQUENCE</scope>
    <source>
        <strain evidence="2">Expedition CK06-06</strain>
    </source>
</reference>
<dbReference type="InterPro" id="IPR035986">
    <property type="entry name" value="PKD_dom_sf"/>
</dbReference>
<feature type="non-terminal residue" evidence="2">
    <location>
        <position position="1"/>
    </location>
</feature>
<dbReference type="InterPro" id="IPR013783">
    <property type="entry name" value="Ig-like_fold"/>
</dbReference>
<dbReference type="PROSITE" id="PS50093">
    <property type="entry name" value="PKD"/>
    <property type="match status" value="2"/>
</dbReference>
<name>X1EFH4_9ZZZZ</name>
<dbReference type="AlphaFoldDB" id="X1EFH4"/>
<dbReference type="SMART" id="SM00089">
    <property type="entry name" value="PKD"/>
    <property type="match status" value="2"/>
</dbReference>
<proteinExistence type="predicted"/>
<gene>
    <name evidence="2" type="ORF">S03H2_19687</name>
</gene>